<dbReference type="NCBIfam" id="TIGR04056">
    <property type="entry name" value="OMP_RagA_SusC"/>
    <property type="match status" value="1"/>
</dbReference>
<dbReference type="Pfam" id="PF07715">
    <property type="entry name" value="Plug"/>
    <property type="match status" value="1"/>
</dbReference>
<dbReference type="InterPro" id="IPR039426">
    <property type="entry name" value="TonB-dep_rcpt-like"/>
</dbReference>
<evidence type="ECO:0000256" key="9">
    <source>
        <dbReference type="RuleBase" id="RU003357"/>
    </source>
</evidence>
<keyword evidence="5 9" id="KW-0798">TonB box</keyword>
<evidence type="ECO:0000256" key="7">
    <source>
        <dbReference type="ARBA" id="ARBA00023237"/>
    </source>
</evidence>
<dbReference type="Pfam" id="PF00593">
    <property type="entry name" value="TonB_dep_Rec_b-barrel"/>
    <property type="match status" value="1"/>
</dbReference>
<comment type="caution">
    <text evidence="12">The sequence shown here is derived from an EMBL/GenBank/DDBJ whole genome shotgun (WGS) entry which is preliminary data.</text>
</comment>
<evidence type="ECO:0000313" key="12">
    <source>
        <dbReference type="EMBL" id="OKS88488.1"/>
    </source>
</evidence>
<dbReference type="Proteomes" id="UP000186720">
    <property type="component" value="Unassembled WGS sequence"/>
</dbReference>
<dbReference type="InterPro" id="IPR023996">
    <property type="entry name" value="TonB-dep_OMP_SusC/RagA"/>
</dbReference>
<evidence type="ECO:0000256" key="5">
    <source>
        <dbReference type="ARBA" id="ARBA00023077"/>
    </source>
</evidence>
<evidence type="ECO:0008006" key="14">
    <source>
        <dbReference type="Google" id="ProtNLM"/>
    </source>
</evidence>
<feature type="domain" description="TonB-dependent receptor plug" evidence="11">
    <location>
        <begin position="54"/>
        <end position="172"/>
    </location>
</feature>
<organism evidence="12 13">
    <name type="scientific">Mucilaginibacter polytrichastri</name>
    <dbReference type="NCBI Taxonomy" id="1302689"/>
    <lineage>
        <taxon>Bacteria</taxon>
        <taxon>Pseudomonadati</taxon>
        <taxon>Bacteroidota</taxon>
        <taxon>Sphingobacteriia</taxon>
        <taxon>Sphingobacteriales</taxon>
        <taxon>Sphingobacteriaceae</taxon>
        <taxon>Mucilaginibacter</taxon>
    </lineage>
</organism>
<proteinExistence type="inferred from homology"/>
<keyword evidence="4 8" id="KW-0812">Transmembrane</keyword>
<dbReference type="AlphaFoldDB" id="A0A1Q6A3A2"/>
<dbReference type="GO" id="GO:0009279">
    <property type="term" value="C:cell outer membrane"/>
    <property type="evidence" value="ECO:0007669"/>
    <property type="project" value="UniProtKB-SubCell"/>
</dbReference>
<dbReference type="EMBL" id="MPPL01000001">
    <property type="protein sequence ID" value="OKS88488.1"/>
    <property type="molecule type" value="Genomic_DNA"/>
</dbReference>
<dbReference type="InterPro" id="IPR023997">
    <property type="entry name" value="TonB-dep_OMP_SusC/RagA_CS"/>
</dbReference>
<protein>
    <recommendedName>
        <fullName evidence="14">TonB-dependent receptor plug domain-containing protein</fullName>
    </recommendedName>
</protein>
<dbReference type="InterPro" id="IPR036942">
    <property type="entry name" value="Beta-barrel_TonB_sf"/>
</dbReference>
<evidence type="ECO:0000256" key="8">
    <source>
        <dbReference type="PROSITE-ProRule" id="PRU01360"/>
    </source>
</evidence>
<comment type="subcellular location">
    <subcellularLocation>
        <location evidence="1 8">Cell outer membrane</location>
        <topology evidence="1 8">Multi-pass membrane protein</topology>
    </subcellularLocation>
</comment>
<evidence type="ECO:0000256" key="1">
    <source>
        <dbReference type="ARBA" id="ARBA00004571"/>
    </source>
</evidence>
<evidence type="ECO:0000313" key="13">
    <source>
        <dbReference type="Proteomes" id="UP000186720"/>
    </source>
</evidence>
<evidence type="ECO:0000259" key="11">
    <source>
        <dbReference type="Pfam" id="PF07715"/>
    </source>
</evidence>
<comment type="similarity">
    <text evidence="8 9">Belongs to the TonB-dependent receptor family.</text>
</comment>
<evidence type="ECO:0000256" key="2">
    <source>
        <dbReference type="ARBA" id="ARBA00022448"/>
    </source>
</evidence>
<reference evidence="12 13" key="1">
    <citation type="submission" date="2016-11" db="EMBL/GenBank/DDBJ databases">
        <title>Whole Genome Sequencing of Mucilaginibacter polytrichastri RG4-7(T) isolated from the moss sample.</title>
        <authorList>
            <person name="Li Y."/>
        </authorList>
    </citation>
    <scope>NUCLEOTIDE SEQUENCE [LARGE SCALE GENOMIC DNA]</scope>
    <source>
        <strain evidence="12 13">RG4-7</strain>
    </source>
</reference>
<dbReference type="NCBIfam" id="TIGR04057">
    <property type="entry name" value="SusC_RagA_signa"/>
    <property type="match status" value="1"/>
</dbReference>
<dbReference type="PROSITE" id="PS52016">
    <property type="entry name" value="TONB_DEPENDENT_REC_3"/>
    <property type="match status" value="1"/>
</dbReference>
<gene>
    <name evidence="12" type="ORF">RG47T_3956</name>
</gene>
<evidence type="ECO:0000259" key="10">
    <source>
        <dbReference type="Pfam" id="PF00593"/>
    </source>
</evidence>
<keyword evidence="13" id="KW-1185">Reference proteome</keyword>
<dbReference type="STRING" id="1302689.RG47T_3956"/>
<keyword evidence="2 8" id="KW-0813">Transport</keyword>
<dbReference type="InterPro" id="IPR000531">
    <property type="entry name" value="Beta-barrel_TonB"/>
</dbReference>
<evidence type="ECO:0000256" key="6">
    <source>
        <dbReference type="ARBA" id="ARBA00023136"/>
    </source>
</evidence>
<accession>A0A1Q6A3A2</accession>
<name>A0A1Q6A3A2_9SPHI</name>
<sequence length="951" mass="104411">MPASTGQTLEFSFVGYKIQQLVIPAGNLPLIKLKQDSRLLSEVVVTDGYSTTTKKAYTGSATTVKGSQNENKPFSTPQQALQGEVAGLAVSVNSGQPGANIQVRLRGLGSTYLDANPLYVIDGMIINSGDLSRSATTANAMAGINENDIESIQVLKDAAATAIYGSRGSNGVIIITTKRGKNGKTQVRFDAEGGVTTNMAIPDAGKPLTASQYGELYTEGLKNAGYSAATILSSQNAYGINSGQSNNWYDLVTKRGSQQQYNVSVNGGSDNTKVFSSLGYFHQDATTLNSKLTRISGLLNIDHNISKRISISTNLNVSNVNQNTPYNSTYYSAPIASAYFLRPYQLAYNADGSLNSSTSGGTNFPSFYNPLYISQNDVHGLSQTRGLIGETLKWTIWDQLKFTSFASIDYNVLEETYYANPTMGDGSVYGGYGGDYYTRYFNWLTRNQLDYRYNVKGVQDFYIDATVGYEAQRSQENYVTAEGTGYAASAPTLTTLSLASTPVTAQGTYSNYTYNSIYSRFSANYKNKYVLSGSFRRDGSSKFGSNVKYGNFWSVGGSWNIDEENFFKQQNIVSAAKLHASYGTSGNANGLGNYASKGSATISSDYTYAGYSGANYDVIGNNSLTWESARKFDIGIDLSFFKNRLTISPEYYHNSINGLIQNVAVSQTTGFSNAIENIGAMLNKGLELTIQGVPIKSKDFTWSTNFNVAFNRNKMTSVAEGTTGVHDTYYYLAKGLDYYSYYTKQYAGVNPANGDALWYTDATRTKTTTNYAEAKYVVNHQADPKMFGGFNNTWNYKGFSLTAEFYYNFGNYVYDPIGRYFSGGAYSSYNKYQYIYTNRWTTPGQVTDVPKYVVGGIADNNGSDAAVSSRYWYSGDYIRLKNLSLGYDFKDVGLLKRLGLSKLNVYVRGTNLWTKTYDSRLPFDPEVDINGYNSLSIPKVKTYTVGINVGL</sequence>
<evidence type="ECO:0000256" key="3">
    <source>
        <dbReference type="ARBA" id="ARBA00022452"/>
    </source>
</evidence>
<dbReference type="Gene3D" id="2.170.130.10">
    <property type="entry name" value="TonB-dependent receptor, plug domain"/>
    <property type="match status" value="1"/>
</dbReference>
<evidence type="ECO:0000256" key="4">
    <source>
        <dbReference type="ARBA" id="ARBA00022692"/>
    </source>
</evidence>
<keyword evidence="3 8" id="KW-1134">Transmembrane beta strand</keyword>
<dbReference type="SUPFAM" id="SSF56935">
    <property type="entry name" value="Porins"/>
    <property type="match status" value="1"/>
</dbReference>
<dbReference type="InterPro" id="IPR037066">
    <property type="entry name" value="Plug_dom_sf"/>
</dbReference>
<feature type="domain" description="TonB-dependent receptor-like beta-barrel" evidence="10">
    <location>
        <begin position="325"/>
        <end position="912"/>
    </location>
</feature>
<keyword evidence="6 8" id="KW-0472">Membrane</keyword>
<keyword evidence="7 8" id="KW-0998">Cell outer membrane</keyword>
<dbReference type="InterPro" id="IPR012910">
    <property type="entry name" value="Plug_dom"/>
</dbReference>
<dbReference type="Gene3D" id="2.40.170.20">
    <property type="entry name" value="TonB-dependent receptor, beta-barrel domain"/>
    <property type="match status" value="1"/>
</dbReference>